<evidence type="ECO:0000313" key="8">
    <source>
        <dbReference type="Proteomes" id="UP000001876"/>
    </source>
</evidence>
<dbReference type="Proteomes" id="UP000001876">
    <property type="component" value="Unassembled WGS sequence"/>
</dbReference>
<dbReference type="AlphaFoldDB" id="C1MRA1"/>
<comment type="similarity">
    <text evidence="3">Belongs to the archaeal Rpo3/eukaryotic RPB3 RNA polymerase subunit family.</text>
</comment>
<dbReference type="eggNOG" id="KOG1521">
    <property type="taxonomic scope" value="Eukaryota"/>
</dbReference>
<proteinExistence type="inferred from homology"/>
<name>C1MRA1_MICPC</name>
<evidence type="ECO:0000259" key="6">
    <source>
        <dbReference type="SMART" id="SM00662"/>
    </source>
</evidence>
<dbReference type="Gene3D" id="3.30.1360.10">
    <property type="entry name" value="RNA polymerase, RBP11-like subunit"/>
    <property type="match status" value="2"/>
</dbReference>
<evidence type="ECO:0000256" key="4">
    <source>
        <dbReference type="ARBA" id="ARBA00031776"/>
    </source>
</evidence>
<dbReference type="PANTHER" id="PTHR11800:SF13">
    <property type="entry name" value="DNA-DIRECTED RNA POLYMERASES I AND III SUBUNIT RPAC1"/>
    <property type="match status" value="1"/>
</dbReference>
<dbReference type="RefSeq" id="XP_003058267.1">
    <property type="nucleotide sequence ID" value="XM_003058221.1"/>
</dbReference>
<protein>
    <recommendedName>
        <fullName evidence="4">Plastid-encoded RNA polymerase subunit alpha</fullName>
    </recommendedName>
</protein>
<dbReference type="GO" id="GO:0006351">
    <property type="term" value="P:DNA-templated transcription"/>
    <property type="evidence" value="ECO:0007669"/>
    <property type="project" value="InterPro"/>
</dbReference>
<dbReference type="Gene3D" id="2.170.120.12">
    <property type="entry name" value="DNA-directed RNA polymerase, insert domain"/>
    <property type="match status" value="1"/>
</dbReference>
<dbReference type="InterPro" id="IPR033901">
    <property type="entry name" value="RNAPI/III_AC40"/>
</dbReference>
<dbReference type="InterPro" id="IPR036643">
    <property type="entry name" value="RNApol_insert_sf"/>
</dbReference>
<dbReference type="InterPro" id="IPR050518">
    <property type="entry name" value="Rpo3/RPB3_RNA_Pol_subunit"/>
</dbReference>
<keyword evidence="1" id="KW-0240">DNA-directed RNA polymerase</keyword>
<dbReference type="GO" id="GO:0003899">
    <property type="term" value="F:DNA-directed RNA polymerase activity"/>
    <property type="evidence" value="ECO:0007669"/>
    <property type="project" value="InterPro"/>
</dbReference>
<dbReference type="SUPFAM" id="SSF56553">
    <property type="entry name" value="Insert subdomain of RNA polymerase alpha subunit"/>
    <property type="match status" value="2"/>
</dbReference>
<organism evidence="8">
    <name type="scientific">Micromonas pusilla (strain CCMP1545)</name>
    <name type="common">Picoplanktonic green alga</name>
    <dbReference type="NCBI Taxonomy" id="564608"/>
    <lineage>
        <taxon>Eukaryota</taxon>
        <taxon>Viridiplantae</taxon>
        <taxon>Chlorophyta</taxon>
        <taxon>Mamiellophyceae</taxon>
        <taxon>Mamiellales</taxon>
        <taxon>Mamiellaceae</taxon>
        <taxon>Micromonas</taxon>
    </lineage>
</organism>
<dbReference type="PANTHER" id="PTHR11800">
    <property type="entry name" value="DNA-DIRECTED RNA POLYMERASE"/>
    <property type="match status" value="1"/>
</dbReference>
<keyword evidence="8" id="KW-1185">Reference proteome</keyword>
<dbReference type="InterPro" id="IPR022842">
    <property type="entry name" value="RNAP_Rpo3/Rpb3/RPAC1"/>
</dbReference>
<dbReference type="EMBL" id="GG663738">
    <property type="protein sequence ID" value="EEH58218.1"/>
    <property type="molecule type" value="Genomic_DNA"/>
</dbReference>
<evidence type="ECO:0000256" key="5">
    <source>
        <dbReference type="SAM" id="MobiDB-lite"/>
    </source>
</evidence>
<dbReference type="STRING" id="564608.C1MRA1"/>
<sequence>MPPKRAAAKKPPAGPPKGSAASAKKDPLDEIAATIQKQKAFVTCASDENKHVNEHAYSGAYAALGIDSAFTAEKFRDEFKLEVTHLDDEKVEFEMQGLSPAIANAFRRILIAEVPTMAIEKVFMVNNTSVIQDEVFAHRLGLIPIRADPRLFDLRGEGDTPTEKNTIVFKMCVKCTREKTTDGTKGALINDKVYTDSLVWLPNGSELPPDEETKFTQFSCDQGEYLKKRNKESKELGEKEYFNRNGKDPNVISTVHDDILLVKMVAGQEIELEAHCTKGDGKEHAKWSPVGTTWYRMVPQVTFPSGPLTGEDADVFMRECADFDDAHACYERVGSDRRVVAKNERGCEFCVERVRALSGEPGWEEKVQLLKKKDHFIFTVESTGQMPPELIFKEAVNVLASKCQSVLSAL</sequence>
<dbReference type="GO" id="GO:0005666">
    <property type="term" value="C:RNA polymerase III complex"/>
    <property type="evidence" value="ECO:0007669"/>
    <property type="project" value="TreeGrafter"/>
</dbReference>
<dbReference type="KEGG" id="mpp:MICPUCDRAFT_57581"/>
<dbReference type="SMART" id="SM00662">
    <property type="entry name" value="RPOLD"/>
    <property type="match status" value="1"/>
</dbReference>
<dbReference type="HAMAP" id="MF_00320">
    <property type="entry name" value="RNApol_arch_Rpo3"/>
    <property type="match status" value="1"/>
</dbReference>
<dbReference type="OMA" id="KKKCRAF"/>
<dbReference type="GO" id="GO:0046983">
    <property type="term" value="F:protein dimerization activity"/>
    <property type="evidence" value="ECO:0007669"/>
    <property type="project" value="InterPro"/>
</dbReference>
<feature type="region of interest" description="Disordered" evidence="5">
    <location>
        <begin position="1"/>
        <end position="28"/>
    </location>
</feature>
<keyword evidence="2" id="KW-0804">Transcription</keyword>
<dbReference type="Pfam" id="PF01000">
    <property type="entry name" value="RNA_pol_A_bac"/>
    <property type="match status" value="1"/>
</dbReference>
<reference evidence="7 8" key="1">
    <citation type="journal article" date="2009" name="Science">
        <title>Green evolution and dynamic adaptations revealed by genomes of the marine picoeukaryotes Micromonas.</title>
        <authorList>
            <person name="Worden A.Z."/>
            <person name="Lee J.H."/>
            <person name="Mock T."/>
            <person name="Rouze P."/>
            <person name="Simmons M.P."/>
            <person name="Aerts A.L."/>
            <person name="Allen A.E."/>
            <person name="Cuvelier M.L."/>
            <person name="Derelle E."/>
            <person name="Everett M.V."/>
            <person name="Foulon E."/>
            <person name="Grimwood J."/>
            <person name="Gundlach H."/>
            <person name="Henrissat B."/>
            <person name="Napoli C."/>
            <person name="McDonald S.M."/>
            <person name="Parker M.S."/>
            <person name="Rombauts S."/>
            <person name="Salamov A."/>
            <person name="Von Dassow P."/>
            <person name="Badger J.H."/>
            <person name="Coutinho P.M."/>
            <person name="Demir E."/>
            <person name="Dubchak I."/>
            <person name="Gentemann C."/>
            <person name="Eikrem W."/>
            <person name="Gready J.E."/>
            <person name="John U."/>
            <person name="Lanier W."/>
            <person name="Lindquist E.A."/>
            <person name="Lucas S."/>
            <person name="Mayer K.F."/>
            <person name="Moreau H."/>
            <person name="Not F."/>
            <person name="Otillar R."/>
            <person name="Panaud O."/>
            <person name="Pangilinan J."/>
            <person name="Paulsen I."/>
            <person name="Piegu B."/>
            <person name="Poliakov A."/>
            <person name="Robbens S."/>
            <person name="Schmutz J."/>
            <person name="Toulza E."/>
            <person name="Wyss T."/>
            <person name="Zelensky A."/>
            <person name="Zhou K."/>
            <person name="Armbrust E.V."/>
            <person name="Bhattacharya D."/>
            <person name="Goodenough U.W."/>
            <person name="Van de Peer Y."/>
            <person name="Grigoriev I.V."/>
        </authorList>
    </citation>
    <scope>NUCLEOTIDE SEQUENCE [LARGE SCALE GENOMIC DNA]</scope>
    <source>
        <strain evidence="7 8">CCMP1545</strain>
    </source>
</reference>
<dbReference type="Pfam" id="PF01193">
    <property type="entry name" value="RNA_pol_L"/>
    <property type="match status" value="1"/>
</dbReference>
<evidence type="ECO:0000256" key="1">
    <source>
        <dbReference type="ARBA" id="ARBA00022478"/>
    </source>
</evidence>
<evidence type="ECO:0000256" key="2">
    <source>
        <dbReference type="ARBA" id="ARBA00023163"/>
    </source>
</evidence>
<dbReference type="InterPro" id="IPR011263">
    <property type="entry name" value="DNA-dir_RNA_pol_RpoA/D/Rpb3"/>
</dbReference>
<dbReference type="GeneID" id="9683334"/>
<gene>
    <name evidence="7" type="ORF">MICPUCDRAFT_57581</name>
</gene>
<dbReference type="OrthoDB" id="270173at2759"/>
<feature type="domain" description="DNA-directed RNA polymerase RpoA/D/Rpb3-type" evidence="6">
    <location>
        <begin position="90"/>
        <end position="409"/>
    </location>
</feature>
<evidence type="ECO:0000256" key="3">
    <source>
        <dbReference type="ARBA" id="ARBA00025804"/>
    </source>
</evidence>
<accession>C1MRA1</accession>
<dbReference type="CDD" id="cd07032">
    <property type="entry name" value="RNAP_I_II_AC40"/>
    <property type="match status" value="1"/>
</dbReference>
<dbReference type="InterPro" id="IPR011262">
    <property type="entry name" value="DNA-dir_RNA_pol_insert"/>
</dbReference>
<dbReference type="GO" id="GO:0005736">
    <property type="term" value="C:RNA polymerase I complex"/>
    <property type="evidence" value="ECO:0007669"/>
    <property type="project" value="TreeGrafter"/>
</dbReference>
<dbReference type="SUPFAM" id="SSF55257">
    <property type="entry name" value="RBP11-like subunits of RNA polymerase"/>
    <property type="match status" value="1"/>
</dbReference>
<dbReference type="InterPro" id="IPR036603">
    <property type="entry name" value="RBP11-like"/>
</dbReference>
<evidence type="ECO:0000313" key="7">
    <source>
        <dbReference type="EMBL" id="EEH58218.1"/>
    </source>
</evidence>